<organism evidence="3 4">
    <name type="scientific">Sphingobacterium anhuiense</name>
    <dbReference type="NCBI Taxonomy" id="493780"/>
    <lineage>
        <taxon>Bacteria</taxon>
        <taxon>Pseudomonadati</taxon>
        <taxon>Bacteroidota</taxon>
        <taxon>Sphingobacteriia</taxon>
        <taxon>Sphingobacteriales</taxon>
        <taxon>Sphingobacteriaceae</taxon>
        <taxon>Sphingobacterium</taxon>
    </lineage>
</organism>
<evidence type="ECO:0000313" key="3">
    <source>
        <dbReference type="EMBL" id="MFD2904883.1"/>
    </source>
</evidence>
<feature type="signal peptide" evidence="1">
    <location>
        <begin position="1"/>
        <end position="20"/>
    </location>
</feature>
<evidence type="ECO:0000313" key="4">
    <source>
        <dbReference type="Proteomes" id="UP001597509"/>
    </source>
</evidence>
<dbReference type="RefSeq" id="WP_380921229.1">
    <property type="nucleotide sequence ID" value="NZ_JBHUPE010000005.1"/>
</dbReference>
<name>A0ABW5YWY2_9SPHI</name>
<comment type="caution">
    <text evidence="3">The sequence shown here is derived from an EMBL/GenBank/DDBJ whole genome shotgun (WGS) entry which is preliminary data.</text>
</comment>
<dbReference type="SUPFAM" id="SSF53187">
    <property type="entry name" value="Zn-dependent exopeptidases"/>
    <property type="match status" value="1"/>
</dbReference>
<dbReference type="Pfam" id="PF04389">
    <property type="entry name" value="Peptidase_M28"/>
    <property type="match status" value="1"/>
</dbReference>
<keyword evidence="1" id="KW-0732">Signal</keyword>
<feature type="chain" id="PRO_5046598193" evidence="1">
    <location>
        <begin position="21"/>
        <end position="522"/>
    </location>
</feature>
<reference evidence="4" key="1">
    <citation type="journal article" date="2019" name="Int. J. Syst. Evol. Microbiol.">
        <title>The Global Catalogue of Microorganisms (GCM) 10K type strain sequencing project: providing services to taxonomists for standard genome sequencing and annotation.</title>
        <authorList>
            <consortium name="The Broad Institute Genomics Platform"/>
            <consortium name="The Broad Institute Genome Sequencing Center for Infectious Disease"/>
            <person name="Wu L."/>
            <person name="Ma J."/>
        </authorList>
    </citation>
    <scope>NUCLEOTIDE SEQUENCE [LARGE SCALE GENOMIC DNA]</scope>
    <source>
        <strain evidence="4">KCTC 22209</strain>
    </source>
</reference>
<dbReference type="Proteomes" id="UP001597509">
    <property type="component" value="Unassembled WGS sequence"/>
</dbReference>
<accession>A0ABW5YWY2</accession>
<dbReference type="EMBL" id="JBHUPE010000005">
    <property type="protein sequence ID" value="MFD2904883.1"/>
    <property type="molecule type" value="Genomic_DNA"/>
</dbReference>
<protein>
    <submittedName>
        <fullName evidence="3">M28 family peptidase</fullName>
    </submittedName>
</protein>
<keyword evidence="4" id="KW-1185">Reference proteome</keyword>
<dbReference type="InterPro" id="IPR045175">
    <property type="entry name" value="M28_fam"/>
</dbReference>
<dbReference type="InterPro" id="IPR007484">
    <property type="entry name" value="Peptidase_M28"/>
</dbReference>
<dbReference type="Gene3D" id="3.40.630.10">
    <property type="entry name" value="Zn peptidases"/>
    <property type="match status" value="1"/>
</dbReference>
<feature type="domain" description="Peptidase M28" evidence="2">
    <location>
        <begin position="286"/>
        <end position="501"/>
    </location>
</feature>
<gene>
    <name evidence="3" type="ORF">ACFS6I_13165</name>
</gene>
<evidence type="ECO:0000256" key="1">
    <source>
        <dbReference type="SAM" id="SignalP"/>
    </source>
</evidence>
<dbReference type="PANTHER" id="PTHR12147:SF26">
    <property type="entry name" value="PEPTIDASE M28 DOMAIN-CONTAINING PROTEIN"/>
    <property type="match status" value="1"/>
</dbReference>
<evidence type="ECO:0000259" key="2">
    <source>
        <dbReference type="Pfam" id="PF04389"/>
    </source>
</evidence>
<dbReference type="Gene3D" id="3.50.30.30">
    <property type="match status" value="1"/>
</dbReference>
<dbReference type="PROSITE" id="PS51257">
    <property type="entry name" value="PROKAR_LIPOPROTEIN"/>
    <property type="match status" value="1"/>
</dbReference>
<sequence>MKSRFLLLILFLLLACTVDAQNKDAQLYAKTINSNNARSHLTILASDEWKGREAGTLWGDKAAQYIAAYYQKIGLKGAVNGAYMQAINAKRVPLSESLKVNGGSFKPVIDFFNMPASISLSGYDMQTDSILFAGYGVIDEGMQPYNDFQDHTVEGKVVMLLGSGPRDAAFSFQQKISYLSFHKAKAVLLVEPVVDNKSDGLLLHLSGNPMMLEGSPELASLEKMAQGMPIIYLGKKVADALLKDAGTDLAALRKKLTETNKPYPFVFKTHFSAQALRALETVHPANVLGYIAGSDPVLKDEVLLLSAHYDHLGINPYVKGDSINNGADDNGSGTTGMLMLADAFMQAVKAGKGPKRSILFMATTGEEKGLLGSTWYVGHPVMPLDKTIANLNVDMIGRTDTLPHPDKNYMYIIGADRLSSDLNRIVKETNTSYNKLELDERYNVRSDPFQLYYRSDHYNFAKHGIPVTFYFGGFHGDYHKPSDEIEKIDFELLCKRSQLIFYTAWELANAATKPVVDKKEEK</sequence>
<proteinExistence type="predicted"/>
<dbReference type="PANTHER" id="PTHR12147">
    <property type="entry name" value="METALLOPEPTIDASE M28 FAMILY MEMBER"/>
    <property type="match status" value="1"/>
</dbReference>